<accession>A0ACC0FQE6</accession>
<proteinExistence type="predicted"/>
<evidence type="ECO:0000313" key="2">
    <source>
        <dbReference type="Proteomes" id="UP001060215"/>
    </source>
</evidence>
<dbReference type="Proteomes" id="UP001060215">
    <property type="component" value="Chromosome 14"/>
</dbReference>
<keyword evidence="2" id="KW-1185">Reference proteome</keyword>
<sequence length="77" mass="8142">MAFTPKQFAVIVAALGVLSFIFGVVAEQKKPQAGESIQGKDVIICKYPSDPSIPLGYLSALCLVASTALGYFSLTYP</sequence>
<organism evidence="1 2">
    <name type="scientific">Camellia lanceoleosa</name>
    <dbReference type="NCBI Taxonomy" id="1840588"/>
    <lineage>
        <taxon>Eukaryota</taxon>
        <taxon>Viridiplantae</taxon>
        <taxon>Streptophyta</taxon>
        <taxon>Embryophyta</taxon>
        <taxon>Tracheophyta</taxon>
        <taxon>Spermatophyta</taxon>
        <taxon>Magnoliopsida</taxon>
        <taxon>eudicotyledons</taxon>
        <taxon>Gunneridae</taxon>
        <taxon>Pentapetalae</taxon>
        <taxon>asterids</taxon>
        <taxon>Ericales</taxon>
        <taxon>Theaceae</taxon>
        <taxon>Camellia</taxon>
    </lineage>
</organism>
<protein>
    <submittedName>
        <fullName evidence="1">Uncharacterized protein</fullName>
    </submittedName>
</protein>
<dbReference type="EMBL" id="CM045771">
    <property type="protein sequence ID" value="KAI7989646.1"/>
    <property type="molecule type" value="Genomic_DNA"/>
</dbReference>
<comment type="caution">
    <text evidence="1">The sequence shown here is derived from an EMBL/GenBank/DDBJ whole genome shotgun (WGS) entry which is preliminary data.</text>
</comment>
<reference evidence="1 2" key="1">
    <citation type="journal article" date="2022" name="Plant J.">
        <title>Chromosome-level genome of Camellia lanceoleosa provides a valuable resource for understanding genome evolution and self-incompatibility.</title>
        <authorList>
            <person name="Gong W."/>
            <person name="Xiao S."/>
            <person name="Wang L."/>
            <person name="Liao Z."/>
            <person name="Chang Y."/>
            <person name="Mo W."/>
            <person name="Hu G."/>
            <person name="Li W."/>
            <person name="Zhao G."/>
            <person name="Zhu H."/>
            <person name="Hu X."/>
            <person name="Ji K."/>
            <person name="Xiang X."/>
            <person name="Song Q."/>
            <person name="Yuan D."/>
            <person name="Jin S."/>
            <person name="Zhang L."/>
        </authorList>
    </citation>
    <scope>NUCLEOTIDE SEQUENCE [LARGE SCALE GENOMIC DNA]</scope>
    <source>
        <strain evidence="1">SQ_2022a</strain>
    </source>
</reference>
<evidence type="ECO:0000313" key="1">
    <source>
        <dbReference type="EMBL" id="KAI7989646.1"/>
    </source>
</evidence>
<name>A0ACC0FQE6_9ERIC</name>
<gene>
    <name evidence="1" type="ORF">LOK49_LG13G03054</name>
</gene>